<dbReference type="EMBL" id="LAZR01022492">
    <property type="protein sequence ID" value="KKL81683.1"/>
    <property type="molecule type" value="Genomic_DNA"/>
</dbReference>
<proteinExistence type="predicted"/>
<protein>
    <submittedName>
        <fullName evidence="1">Uncharacterized protein</fullName>
    </submittedName>
</protein>
<comment type="caution">
    <text evidence="1">The sequence shown here is derived from an EMBL/GenBank/DDBJ whole genome shotgun (WGS) entry which is preliminary data.</text>
</comment>
<reference evidence="1" key="1">
    <citation type="journal article" date="2015" name="Nature">
        <title>Complex archaea that bridge the gap between prokaryotes and eukaryotes.</title>
        <authorList>
            <person name="Spang A."/>
            <person name="Saw J.H."/>
            <person name="Jorgensen S.L."/>
            <person name="Zaremba-Niedzwiedzka K."/>
            <person name="Martijn J."/>
            <person name="Lind A.E."/>
            <person name="van Eijk R."/>
            <person name="Schleper C."/>
            <person name="Guy L."/>
            <person name="Ettema T.J."/>
        </authorList>
    </citation>
    <scope>NUCLEOTIDE SEQUENCE</scope>
</reference>
<sequence length="125" mass="12482">VVARASFNVLTLSVGAKAGAGIYDKDGNLLVRTGAIDLTTTGVKTAATTSTVPLEPGVYWVANTIDDTTAVLRAGPSTASAAIMNSTNVHQGNAANSGSAGILPATLGVISSSSGFPPAMIYFEP</sequence>
<organism evidence="1">
    <name type="scientific">marine sediment metagenome</name>
    <dbReference type="NCBI Taxonomy" id="412755"/>
    <lineage>
        <taxon>unclassified sequences</taxon>
        <taxon>metagenomes</taxon>
        <taxon>ecological metagenomes</taxon>
    </lineage>
</organism>
<evidence type="ECO:0000313" key="1">
    <source>
        <dbReference type="EMBL" id="KKL81683.1"/>
    </source>
</evidence>
<dbReference type="AlphaFoldDB" id="A0A0F9F5W0"/>
<name>A0A0F9F5W0_9ZZZZ</name>
<gene>
    <name evidence="1" type="ORF">LCGC14_1992300</name>
</gene>
<accession>A0A0F9F5W0</accession>
<feature type="non-terminal residue" evidence="1">
    <location>
        <position position="1"/>
    </location>
</feature>